<dbReference type="RefSeq" id="WP_119514344.1">
    <property type="nucleotide sequence ID" value="NZ_QXFK01000019.1"/>
</dbReference>
<gene>
    <name evidence="2" type="ORF">D2V04_13975</name>
</gene>
<name>A0A418NCH9_9SPHN</name>
<dbReference type="GO" id="GO:0016301">
    <property type="term" value="F:kinase activity"/>
    <property type="evidence" value="ECO:0007669"/>
    <property type="project" value="UniProtKB-KW"/>
</dbReference>
<keyword evidence="2" id="KW-0418">Kinase</keyword>
<dbReference type="GO" id="GO:0070063">
    <property type="term" value="F:RNA polymerase binding"/>
    <property type="evidence" value="ECO:0007669"/>
    <property type="project" value="InterPro"/>
</dbReference>
<organism evidence="2 3">
    <name type="scientific">Pelagerythrobacter aerophilus</name>
    <dbReference type="NCBI Taxonomy" id="2306995"/>
    <lineage>
        <taxon>Bacteria</taxon>
        <taxon>Pseudomonadati</taxon>
        <taxon>Pseudomonadota</taxon>
        <taxon>Alphaproteobacteria</taxon>
        <taxon>Sphingomonadales</taxon>
        <taxon>Erythrobacteraceae</taxon>
        <taxon>Pelagerythrobacter</taxon>
    </lineage>
</organism>
<dbReference type="NCBIfam" id="NF004396">
    <property type="entry name" value="PRK05753.1"/>
    <property type="match status" value="1"/>
</dbReference>
<dbReference type="InterPro" id="IPR023459">
    <property type="entry name" value="Tscrpt_elong_fac_GreA/B_fam"/>
</dbReference>
<dbReference type="Proteomes" id="UP000285092">
    <property type="component" value="Unassembled WGS sequence"/>
</dbReference>
<reference evidence="2 3" key="1">
    <citation type="submission" date="2018-08" db="EMBL/GenBank/DDBJ databases">
        <title>Altererythrobacter sp.Ery1 and Ery12, the genome sequencing of novel strains in genus Alterythrobacter.</title>
        <authorList>
            <person name="Cheng H."/>
            <person name="Wu Y.-H."/>
            <person name="Fang C."/>
            <person name="Xu X.-W."/>
        </authorList>
    </citation>
    <scope>NUCLEOTIDE SEQUENCE [LARGE SCALE GENOMIC DNA]</scope>
    <source>
        <strain evidence="2 3">Ery1</strain>
    </source>
</reference>
<comment type="caution">
    <text evidence="2">The sequence shown here is derived from an EMBL/GenBank/DDBJ whole genome shotgun (WGS) entry which is preliminary data.</text>
</comment>
<sequence length="134" mass="14487">MNVQQAAERPPITLVESEADALADLAFGIRTRHPNVSRMLLEEIDRAETLPAEEVPGDVVTMGSTVEFVVEKTGERRTVKLVYPKDADIAEGRLSILTPVGAGLIGLRVGQSISWPDRSGEERLLTIGNVARPG</sequence>
<evidence type="ECO:0000313" key="3">
    <source>
        <dbReference type="Proteomes" id="UP000285092"/>
    </source>
</evidence>
<dbReference type="PANTHER" id="PTHR30437:SF5">
    <property type="entry name" value="REGULATOR OF NUCLEOSIDE DIPHOSPHATE KINASE"/>
    <property type="match status" value="1"/>
</dbReference>
<dbReference type="AlphaFoldDB" id="A0A418NCH9"/>
<dbReference type="GO" id="GO:0003677">
    <property type="term" value="F:DNA binding"/>
    <property type="evidence" value="ECO:0007669"/>
    <property type="project" value="InterPro"/>
</dbReference>
<dbReference type="SUPFAM" id="SSF54534">
    <property type="entry name" value="FKBP-like"/>
    <property type="match status" value="1"/>
</dbReference>
<evidence type="ECO:0000313" key="2">
    <source>
        <dbReference type="EMBL" id="RIV75418.1"/>
    </source>
</evidence>
<dbReference type="OrthoDB" id="192847at2"/>
<dbReference type="InterPro" id="IPR001437">
    <property type="entry name" value="Tscrpt_elong_fac_GreA/B_C"/>
</dbReference>
<protein>
    <submittedName>
        <fullName evidence="2">Nucleoside diphosphate kinase regulator</fullName>
    </submittedName>
</protein>
<dbReference type="Gene3D" id="3.10.50.30">
    <property type="entry name" value="Transcription elongation factor, GreA/GreB, C-terminal domain"/>
    <property type="match status" value="1"/>
</dbReference>
<dbReference type="GO" id="GO:0006354">
    <property type="term" value="P:DNA-templated transcription elongation"/>
    <property type="evidence" value="ECO:0007669"/>
    <property type="project" value="TreeGrafter"/>
</dbReference>
<evidence type="ECO:0000259" key="1">
    <source>
        <dbReference type="Pfam" id="PF01272"/>
    </source>
</evidence>
<keyword evidence="3" id="KW-1185">Reference proteome</keyword>
<proteinExistence type="predicted"/>
<feature type="domain" description="Transcription elongation factor GreA/GreB C-terminal" evidence="1">
    <location>
        <begin position="56"/>
        <end position="130"/>
    </location>
</feature>
<dbReference type="GO" id="GO:0032784">
    <property type="term" value="P:regulation of DNA-templated transcription elongation"/>
    <property type="evidence" value="ECO:0007669"/>
    <property type="project" value="InterPro"/>
</dbReference>
<dbReference type="PANTHER" id="PTHR30437">
    <property type="entry name" value="TRANSCRIPTION ELONGATION FACTOR GREA"/>
    <property type="match status" value="1"/>
</dbReference>
<keyword evidence="2" id="KW-0808">Transferase</keyword>
<dbReference type="EMBL" id="QXFK01000019">
    <property type="protein sequence ID" value="RIV75418.1"/>
    <property type="molecule type" value="Genomic_DNA"/>
</dbReference>
<accession>A0A418NCH9</accession>
<dbReference type="Pfam" id="PF01272">
    <property type="entry name" value="GreA_GreB"/>
    <property type="match status" value="1"/>
</dbReference>
<dbReference type="InterPro" id="IPR036953">
    <property type="entry name" value="GreA/GreB_C_sf"/>
</dbReference>